<dbReference type="AlphaFoldDB" id="V6TMP6"/>
<sequence length="84" mass="8105">VADCSHCSKDGVCEACDNTNKVSPGGSSCVTACPENSSEQSSTCICSSGFAPSGDGCEASSSANLSTGAIAGISVTKSLSALCC</sequence>
<feature type="non-terminal residue" evidence="1">
    <location>
        <position position="1"/>
    </location>
</feature>
<proteinExistence type="predicted"/>
<reference evidence="1 2" key="2">
    <citation type="journal article" date="2013" name="Genome Biol. Evol.">
        <title>Genome sequencing of Giardia lamblia genotypes A2 and B isolates (DH and GS) and comparative analysis with the genomes of genotypes A1 and E (WB and Pig).</title>
        <authorList>
            <person name="Adam R.D."/>
            <person name="Dahlstrom E.W."/>
            <person name="Martens C.A."/>
            <person name="Bruno D.P."/>
            <person name="Barbian K.D."/>
            <person name="Ricklefs S.M."/>
            <person name="Hernandez M.M."/>
            <person name="Narla N.P."/>
            <person name="Patel R.B."/>
            <person name="Porcella S.F."/>
            <person name="Nash T.E."/>
        </authorList>
    </citation>
    <scope>NUCLEOTIDE SEQUENCE [LARGE SCALE GENOMIC DNA]</scope>
    <source>
        <strain evidence="1 2">GS</strain>
    </source>
</reference>
<protein>
    <submittedName>
        <fullName evidence="1">Mr19,000 outer arm dynein light chain</fullName>
    </submittedName>
</protein>
<gene>
    <name evidence="1" type="ORF">GSB_155052</name>
</gene>
<dbReference type="EMBL" id="AHHH01000411">
    <property type="protein sequence ID" value="ESU39924.1"/>
    <property type="molecule type" value="Genomic_DNA"/>
</dbReference>
<organism evidence="1 2">
    <name type="scientific">Giardia intestinalis</name>
    <name type="common">Giardia lamblia</name>
    <dbReference type="NCBI Taxonomy" id="5741"/>
    <lineage>
        <taxon>Eukaryota</taxon>
        <taxon>Metamonada</taxon>
        <taxon>Diplomonadida</taxon>
        <taxon>Hexamitidae</taxon>
        <taxon>Giardiinae</taxon>
        <taxon>Giardia</taxon>
    </lineage>
</organism>
<evidence type="ECO:0000313" key="2">
    <source>
        <dbReference type="Proteomes" id="UP000018040"/>
    </source>
</evidence>
<reference evidence="2" key="1">
    <citation type="submission" date="2012-02" db="EMBL/GenBank/DDBJ databases">
        <title>Genome sequencing of Giardia lamblia Genotypes A2 and B isolates (DH and GS) and comparative analysis with the genomes of Genotypes A1 and E (WB and Pig).</title>
        <authorList>
            <person name="Adam R."/>
            <person name="Dahlstrom E."/>
            <person name="Martens C."/>
            <person name="Bruno D."/>
            <person name="Barbian K."/>
            <person name="Porcella S.F."/>
            <person name="Nash T."/>
        </authorList>
    </citation>
    <scope>NUCLEOTIDE SEQUENCE</scope>
    <source>
        <strain evidence="2">GS</strain>
    </source>
</reference>
<accession>V6TMP6</accession>
<evidence type="ECO:0000313" key="1">
    <source>
        <dbReference type="EMBL" id="ESU39924.1"/>
    </source>
</evidence>
<name>V6TMP6_GIAIN</name>
<comment type="caution">
    <text evidence="1">The sequence shown here is derived from an EMBL/GenBank/DDBJ whole genome shotgun (WGS) entry which is preliminary data.</text>
</comment>
<dbReference type="Proteomes" id="UP000018040">
    <property type="component" value="Unassembled WGS sequence"/>
</dbReference>